<keyword evidence="5" id="KW-1185">Reference proteome</keyword>
<dbReference type="AlphaFoldDB" id="A0A4U0TZB3"/>
<dbReference type="Gene3D" id="1.20.1440.170">
    <property type="entry name" value="Translation machinery-associated protein 16-like"/>
    <property type="match status" value="1"/>
</dbReference>
<feature type="compositionally biased region" description="Basic residues" evidence="2">
    <location>
        <begin position="7"/>
        <end position="18"/>
    </location>
</feature>
<dbReference type="PANTHER" id="PTHR13349:SF2">
    <property type="entry name" value="TRANSLATION MACHINERY-ASSOCIATED PROTEIN 16"/>
    <property type="match status" value="1"/>
</dbReference>
<feature type="region of interest" description="Disordered" evidence="2">
    <location>
        <begin position="1"/>
        <end position="28"/>
    </location>
</feature>
<dbReference type="GO" id="GO:0005634">
    <property type="term" value="C:nucleus"/>
    <property type="evidence" value="ECO:0007669"/>
    <property type="project" value="TreeGrafter"/>
</dbReference>
<protein>
    <recommendedName>
        <fullName evidence="3">BTB domain-containing protein</fullName>
    </recommendedName>
</protein>
<dbReference type="InterPro" id="IPR038356">
    <property type="entry name" value="Tma16_sf"/>
</dbReference>
<dbReference type="InterPro" id="IPR000210">
    <property type="entry name" value="BTB/POZ_dom"/>
</dbReference>
<dbReference type="Pfam" id="PF00651">
    <property type="entry name" value="BTB"/>
    <property type="match status" value="1"/>
</dbReference>
<evidence type="ECO:0000313" key="5">
    <source>
        <dbReference type="Proteomes" id="UP000308549"/>
    </source>
</evidence>
<dbReference type="Gene3D" id="3.30.710.10">
    <property type="entry name" value="Potassium Channel Kv1.1, Chain A"/>
    <property type="match status" value="1"/>
</dbReference>
<dbReference type="EMBL" id="NAJL01000020">
    <property type="protein sequence ID" value="TKA27920.1"/>
    <property type="molecule type" value="Genomic_DNA"/>
</dbReference>
<feature type="domain" description="BTB" evidence="3">
    <location>
        <begin position="366"/>
        <end position="435"/>
    </location>
</feature>
<dbReference type="PROSITE" id="PS50097">
    <property type="entry name" value="BTB"/>
    <property type="match status" value="1"/>
</dbReference>
<dbReference type="PANTHER" id="PTHR13349">
    <property type="entry name" value="TRANSLATION MACHINERY-ASSOCIATED PROTEIN 16"/>
    <property type="match status" value="1"/>
</dbReference>
<dbReference type="Proteomes" id="UP000308549">
    <property type="component" value="Unassembled WGS sequence"/>
</dbReference>
<dbReference type="InterPro" id="IPR011333">
    <property type="entry name" value="SKP1/BTB/POZ_sf"/>
</dbReference>
<reference evidence="4 5" key="1">
    <citation type="submission" date="2017-03" db="EMBL/GenBank/DDBJ databases">
        <title>Genomes of endolithic fungi from Antarctica.</title>
        <authorList>
            <person name="Coleine C."/>
            <person name="Masonjones S."/>
            <person name="Stajich J.E."/>
        </authorList>
    </citation>
    <scope>NUCLEOTIDE SEQUENCE [LARGE SCALE GENOMIC DNA]</scope>
    <source>
        <strain evidence="4 5">CCFEE 6315</strain>
    </source>
</reference>
<evidence type="ECO:0000313" key="4">
    <source>
        <dbReference type="EMBL" id="TKA27920.1"/>
    </source>
</evidence>
<organism evidence="4 5">
    <name type="scientific">Salinomyces thailandicus</name>
    <dbReference type="NCBI Taxonomy" id="706561"/>
    <lineage>
        <taxon>Eukaryota</taxon>
        <taxon>Fungi</taxon>
        <taxon>Dikarya</taxon>
        <taxon>Ascomycota</taxon>
        <taxon>Pezizomycotina</taxon>
        <taxon>Dothideomycetes</taxon>
        <taxon>Dothideomycetidae</taxon>
        <taxon>Mycosphaerellales</taxon>
        <taxon>Teratosphaeriaceae</taxon>
        <taxon>Salinomyces</taxon>
    </lineage>
</organism>
<dbReference type="InterPro" id="IPR021346">
    <property type="entry name" value="Tma16"/>
</dbReference>
<name>A0A4U0TZB3_9PEZI</name>
<evidence type="ECO:0000256" key="1">
    <source>
        <dbReference type="ARBA" id="ARBA00034127"/>
    </source>
</evidence>
<proteinExistence type="inferred from homology"/>
<dbReference type="CDD" id="cd18186">
    <property type="entry name" value="BTB_POZ_ZBTB_KLHL-like"/>
    <property type="match status" value="1"/>
</dbReference>
<dbReference type="OrthoDB" id="270284at2759"/>
<comment type="caution">
    <text evidence="4">The sequence shown here is derived from an EMBL/GenBank/DDBJ whole genome shotgun (WGS) entry which is preliminary data.</text>
</comment>
<dbReference type="Pfam" id="PF11176">
    <property type="entry name" value="Tma16"/>
    <property type="match status" value="1"/>
</dbReference>
<dbReference type="SUPFAM" id="SSF54695">
    <property type="entry name" value="POZ domain"/>
    <property type="match status" value="1"/>
</dbReference>
<comment type="similarity">
    <text evidence="1">Belongs to the TMA16 family.</text>
</comment>
<gene>
    <name evidence="4" type="ORF">B0A50_03985</name>
</gene>
<evidence type="ECO:0000256" key="2">
    <source>
        <dbReference type="SAM" id="MobiDB-lite"/>
    </source>
</evidence>
<evidence type="ECO:0000259" key="3">
    <source>
        <dbReference type="PROSITE" id="PS50097"/>
    </source>
</evidence>
<accession>A0A4U0TZB3</accession>
<sequence>MPSKLAKVQKHVSKKKGSRSTALHENSRDALRLRKAGARDDRVARLTTVREKANRQWLERVAFFQDRLPETLHPMEVQQIQALIADYLGRDDDELAHLKTERRAGRPPSTRQTMMEQLREVEKKEFESGFWLPNLQDEQTLVKLDGWKGDWAGLSTLRFVRVSHGGSVSESHFPPRDIKMAAEQRAPRRGMVDATIRLPEDDEKIVFAYVQYLYSNKVFFAKGIEDQGMIDFVKCAKLYVFGEKIGDARFQNATTDGLAPDLDFLVHQLSYSGREREESNAQKAVRIRIDFLHGINILYSGTTVGSQGRRLLVSACVRSRSRSSRLISPEATDNNEFLTELSMATLGDIRNEVSFEEIGTFSVDGSVTTLLVGDDAVELHVHEKLLRAHSTFFDAALSHSWIEAQQRRIALPEDKVATLEVYVQYLYTGNIFIKSGKSELKLEHDSNHPEYFVLADLYVLGEKVGNVRFRNAVINAFISRMQEAQHVTESGKHHCCPIATVVDTVYQGTRPNSPARRLMVDVHLKHGGEHWIVQDAQKHNKEFLMDLTRALLRDRKLGPGAWKLSREDYLEAQ</sequence>